<keyword evidence="3 5" id="KW-1133">Transmembrane helix</keyword>
<feature type="transmembrane region" description="Helical" evidence="5">
    <location>
        <begin position="6"/>
        <end position="26"/>
    </location>
</feature>
<feature type="transmembrane region" description="Helical" evidence="5">
    <location>
        <begin position="219"/>
        <end position="246"/>
    </location>
</feature>
<name>A0AAX4FWG0_9EURY</name>
<feature type="transmembrane region" description="Helical" evidence="5">
    <location>
        <begin position="65"/>
        <end position="84"/>
    </location>
</feature>
<comment type="subcellular location">
    <subcellularLocation>
        <location evidence="1">Membrane</location>
        <topology evidence="1">Multi-pass membrane protein</topology>
    </subcellularLocation>
</comment>
<reference evidence="6 7" key="1">
    <citation type="submission" date="2023-10" db="EMBL/GenBank/DDBJ databases">
        <title>The complete genome sequence of Methanoculleus receptaculi DSM 18860.</title>
        <authorList>
            <person name="Lai S.-J."/>
            <person name="You Y.-T."/>
            <person name="Chen S.-C."/>
        </authorList>
    </citation>
    <scope>NUCLEOTIDE SEQUENCE [LARGE SCALE GENOMIC DNA]</scope>
    <source>
        <strain evidence="6 7">DSM 18860</strain>
    </source>
</reference>
<gene>
    <name evidence="6" type="ORF">R6Y96_02925</name>
</gene>
<dbReference type="PANTHER" id="PTHR43359">
    <property type="entry name" value="FORMATE HYDROGENLYASE SUBUNIT 4"/>
    <property type="match status" value="1"/>
</dbReference>
<accession>A0AAX4FWG0</accession>
<keyword evidence="2 5" id="KW-0812">Transmembrane</keyword>
<dbReference type="AlphaFoldDB" id="A0AAX4FWG0"/>
<evidence type="ECO:0000256" key="1">
    <source>
        <dbReference type="ARBA" id="ARBA00004141"/>
    </source>
</evidence>
<keyword evidence="4 5" id="KW-0472">Membrane</keyword>
<proteinExistence type="predicted"/>
<feature type="transmembrane region" description="Helical" evidence="5">
    <location>
        <begin position="266"/>
        <end position="285"/>
    </location>
</feature>
<feature type="transmembrane region" description="Helical" evidence="5">
    <location>
        <begin position="122"/>
        <end position="142"/>
    </location>
</feature>
<dbReference type="Proteomes" id="UP001305652">
    <property type="component" value="Chromosome"/>
</dbReference>
<dbReference type="GO" id="GO:0005886">
    <property type="term" value="C:plasma membrane"/>
    <property type="evidence" value="ECO:0007669"/>
    <property type="project" value="TreeGrafter"/>
</dbReference>
<dbReference type="InterPro" id="IPR052561">
    <property type="entry name" value="ComplexI_Subunit1"/>
</dbReference>
<keyword evidence="7" id="KW-1185">Reference proteome</keyword>
<sequence>MTWAWLIGAVLFLILAPLAGGLIAGIDRKITARMQGRVGPPLLQPFYDVGKLFEKERVVVTTAQNFYVLAYLIFIALAGALFFAGGDLLLTIFAFTLAHVFLVLGAYAVHSPYSHIGAERELIQVMAYEPMVILAAVGLYMVANSFYVADIAAVAVPAILYLPGVFLGLAIILTIKLRKSPFDISTSHHAHQEIVKGITTEFSGPTLGTIEIAHWYENIFLLGLVYLFFAWNPVIGVVAVVLTYLVEIFVDNTTARVRWQAALKTGWFAALIGIVNLAILSYMMIGGA</sequence>
<evidence type="ECO:0000256" key="3">
    <source>
        <dbReference type="ARBA" id="ARBA00022989"/>
    </source>
</evidence>
<dbReference type="InterPro" id="IPR001694">
    <property type="entry name" value="NADH_UbQ_OxRdtase_su1/FPO"/>
</dbReference>
<dbReference type="KEGG" id="mrc:R6Y96_02925"/>
<evidence type="ECO:0000256" key="4">
    <source>
        <dbReference type="ARBA" id="ARBA00023136"/>
    </source>
</evidence>
<dbReference type="EMBL" id="CP137642">
    <property type="protein sequence ID" value="WOX58212.1"/>
    <property type="molecule type" value="Genomic_DNA"/>
</dbReference>
<dbReference type="PANTHER" id="PTHR43359:SF1">
    <property type="entry name" value="FORMATE HYDROGENLYASE SUBUNIT 4-RELATED"/>
    <property type="match status" value="1"/>
</dbReference>
<evidence type="ECO:0000313" key="6">
    <source>
        <dbReference type="EMBL" id="WOX58212.1"/>
    </source>
</evidence>
<dbReference type="Pfam" id="PF00146">
    <property type="entry name" value="NADHdh"/>
    <property type="match status" value="1"/>
</dbReference>
<feature type="transmembrane region" description="Helical" evidence="5">
    <location>
        <begin position="154"/>
        <end position="175"/>
    </location>
</feature>
<evidence type="ECO:0000256" key="2">
    <source>
        <dbReference type="ARBA" id="ARBA00022692"/>
    </source>
</evidence>
<organism evidence="6 7">
    <name type="scientific">Methanoculleus receptaculi</name>
    <dbReference type="NCBI Taxonomy" id="394967"/>
    <lineage>
        <taxon>Archaea</taxon>
        <taxon>Methanobacteriati</taxon>
        <taxon>Methanobacteriota</taxon>
        <taxon>Stenosarchaea group</taxon>
        <taxon>Methanomicrobia</taxon>
        <taxon>Methanomicrobiales</taxon>
        <taxon>Methanomicrobiaceae</taxon>
        <taxon>Methanoculleus</taxon>
    </lineage>
</organism>
<dbReference type="RefSeq" id="WP_318622023.1">
    <property type="nucleotide sequence ID" value="NZ_CP137642.1"/>
</dbReference>
<evidence type="ECO:0000313" key="7">
    <source>
        <dbReference type="Proteomes" id="UP001305652"/>
    </source>
</evidence>
<feature type="transmembrane region" description="Helical" evidence="5">
    <location>
        <begin position="90"/>
        <end position="110"/>
    </location>
</feature>
<dbReference type="GeneID" id="85732076"/>
<protein>
    <submittedName>
        <fullName evidence="6">Complex I subunit 1 family protein</fullName>
    </submittedName>
</protein>
<evidence type="ECO:0000256" key="5">
    <source>
        <dbReference type="SAM" id="Phobius"/>
    </source>
</evidence>